<feature type="compositionally biased region" description="Polar residues" evidence="6">
    <location>
        <begin position="199"/>
        <end position="211"/>
    </location>
</feature>
<feature type="domain" description="C2 tensin-type" evidence="9">
    <location>
        <begin position="642"/>
        <end position="775"/>
    </location>
</feature>
<dbReference type="InterPro" id="IPR051281">
    <property type="entry name" value="Dual-spec_lipid-protein_phosph"/>
</dbReference>
<keyword evidence="4" id="KW-1133">Transmembrane helix</keyword>
<evidence type="ECO:0000259" key="9">
    <source>
        <dbReference type="PROSITE" id="PS51182"/>
    </source>
</evidence>
<dbReference type="SUPFAM" id="SSF81324">
    <property type="entry name" value="Voltage-gated potassium channels"/>
    <property type="match status" value="1"/>
</dbReference>
<evidence type="ECO:0000256" key="5">
    <source>
        <dbReference type="ARBA" id="ARBA00023136"/>
    </source>
</evidence>
<sequence length="777" mass="87995">MKRLKDNLYGWFRPQKNKVMDAPSGSSDNTDNVRSDPNELPSGIHHGVTHESTALPERTTGTADRTRTESYDQSQLEEVICVEPLEGPSLNNVTSVSSEGLSSEHTALPERTTGTADRTRTESYDQSQLEEVICVEPLEGPSLNNVTSVSSEGLSSEHTALPERTTGTADRTRTESYDQSQLEEVICVEPLEGPSLNNVTSVSSEGLSSEHTALPERTTGTADRTRTESYDQSQLEEVICVEPLEGPSLNNVTSVSSEGLSSEHGVEQLSSLDDDVEEQLSSLDDGDVEEQLSNLNNGDEDTKFLNLCCVVIKGIAYMIVSSFAFRVTGILLVFVDVSTIIMDLLLSNSTVYIPVEHRFVSLAAAAYFSLDVSLRVLVEGILPYFSDVFNFLDAAIVLVTLLLEVVYKAFGFTALKYVPKLTVFTRPLRLFVLLRAVNLDHQERHLEVLTRRIVSENKRRYEKDGFDLDLTYVTERIIAMSFPSSGRQSFYRNPIKEVMRFLDTKHPDHYQVYNLCSEKAYDPRYFHHRVRQYMIDDHNVPSLIEMLAFSRDVEKWMAQDEKNIIVVHCKGGKGRTGTMICAYLLASERFTTAEDSLNYFGEQRTDKSTSNKYQGIETPSQSRFVGYFAQVKNTYNLHLPPRKILNINKFVIYSIHGVGKGDGSDLEIQIMMKRKTVFSCSASRYCKIVHDAESDTVTINVFNSPFLYDEVKVRFLSSALPRYYDNCPFYFWFHTSFIQDNRLYLSRNELDNPHKPKTWKIYDSDFAVEVCFDEIKL</sequence>
<comment type="subcellular location">
    <subcellularLocation>
        <location evidence="1">Membrane</location>
        <topology evidence="1">Multi-pass membrane protein</topology>
    </subcellularLocation>
</comment>
<feature type="region of interest" description="Disordered" evidence="6">
    <location>
        <begin position="147"/>
        <end position="178"/>
    </location>
</feature>
<dbReference type="Gene3D" id="2.60.40.1110">
    <property type="match status" value="1"/>
</dbReference>
<protein>
    <submittedName>
        <fullName evidence="11 12">Phosphatidylinositol 3,4,5-trisphosphate 3-phosphatase TPTE2-like</fullName>
    </submittedName>
</protein>
<dbReference type="PROSITE" id="PS00383">
    <property type="entry name" value="TYR_PHOSPHATASE_1"/>
    <property type="match status" value="1"/>
</dbReference>
<dbReference type="Gene3D" id="3.90.190.10">
    <property type="entry name" value="Protein tyrosine phosphatase superfamily"/>
    <property type="match status" value="1"/>
</dbReference>
<evidence type="ECO:0000256" key="3">
    <source>
        <dbReference type="ARBA" id="ARBA00022801"/>
    </source>
</evidence>
<dbReference type="RefSeq" id="XP_072832267.1">
    <property type="nucleotide sequence ID" value="XM_072976166.1"/>
</dbReference>
<dbReference type="InterPro" id="IPR029021">
    <property type="entry name" value="Prot-tyrosine_phosphatase-like"/>
</dbReference>
<reference evidence="11 12" key="1">
    <citation type="submission" date="2025-05" db="UniProtKB">
        <authorList>
            <consortium name="RefSeq"/>
        </authorList>
    </citation>
    <scope>IDENTIFICATION</scope>
</reference>
<dbReference type="RefSeq" id="XP_072832266.1">
    <property type="nucleotide sequence ID" value="XM_072976165.1"/>
</dbReference>
<dbReference type="PROSITE" id="PS51182">
    <property type="entry name" value="C2_TENSIN"/>
    <property type="match status" value="1"/>
</dbReference>
<dbReference type="Pfam" id="PF22784">
    <property type="entry name" value="PTP-SAK"/>
    <property type="match status" value="1"/>
</dbReference>
<dbReference type="InterPro" id="IPR045102">
    <property type="entry name" value="PTP_VSP_TPTE"/>
</dbReference>
<dbReference type="InterPro" id="IPR027359">
    <property type="entry name" value="Volt_channel_dom_sf"/>
</dbReference>
<evidence type="ECO:0000259" key="8">
    <source>
        <dbReference type="PROSITE" id="PS51181"/>
    </source>
</evidence>
<evidence type="ECO:0000313" key="12">
    <source>
        <dbReference type="RefSeq" id="XP_072832267.1"/>
    </source>
</evidence>
<dbReference type="PROSITE" id="PS50056">
    <property type="entry name" value="TYR_PHOSPHATASE_2"/>
    <property type="match status" value="1"/>
</dbReference>
<feature type="domain" description="Tyrosine specific protein phosphatases" evidence="7">
    <location>
        <begin position="544"/>
        <end position="604"/>
    </location>
</feature>
<evidence type="ECO:0000259" key="7">
    <source>
        <dbReference type="PROSITE" id="PS50056"/>
    </source>
</evidence>
<gene>
    <name evidence="11 12" type="primary">LOC102532295</name>
</gene>
<name>A0ABM5EGI1_VICPA</name>
<keyword evidence="3" id="KW-0378">Hydrolase</keyword>
<feature type="compositionally biased region" description="Polar residues" evidence="6">
    <location>
        <begin position="147"/>
        <end position="158"/>
    </location>
</feature>
<dbReference type="Pfam" id="PF10409">
    <property type="entry name" value="PTEN_C2"/>
    <property type="match status" value="1"/>
</dbReference>
<dbReference type="GeneID" id="102532295"/>
<dbReference type="Gene3D" id="1.20.120.350">
    <property type="entry name" value="Voltage-gated potassium channels. Chain C"/>
    <property type="match status" value="1"/>
</dbReference>
<feature type="region of interest" description="Disordered" evidence="6">
    <location>
        <begin position="87"/>
        <end position="125"/>
    </location>
</feature>
<dbReference type="SUPFAM" id="SSF49562">
    <property type="entry name" value="C2 domain (Calcium/lipid-binding domain, CaLB)"/>
    <property type="match status" value="1"/>
</dbReference>
<dbReference type="PROSITE" id="PS51181">
    <property type="entry name" value="PPASE_TENSIN"/>
    <property type="match status" value="1"/>
</dbReference>
<evidence type="ECO:0000256" key="4">
    <source>
        <dbReference type="ARBA" id="ARBA00022989"/>
    </source>
</evidence>
<feature type="region of interest" description="Disordered" evidence="6">
    <location>
        <begin position="1"/>
        <end position="75"/>
    </location>
</feature>
<dbReference type="InterPro" id="IPR014020">
    <property type="entry name" value="Tensin_C2-dom"/>
</dbReference>
<keyword evidence="10" id="KW-1185">Reference proteome</keyword>
<evidence type="ECO:0000256" key="1">
    <source>
        <dbReference type="ARBA" id="ARBA00004141"/>
    </source>
</evidence>
<dbReference type="SMART" id="SM01326">
    <property type="entry name" value="PTEN_C2"/>
    <property type="match status" value="1"/>
</dbReference>
<feature type="region of interest" description="Disordered" evidence="6">
    <location>
        <begin position="199"/>
        <end position="231"/>
    </location>
</feature>
<dbReference type="InterPro" id="IPR000387">
    <property type="entry name" value="Tyr_Pase_dom"/>
</dbReference>
<dbReference type="Proteomes" id="UP001652581">
    <property type="component" value="Chromosome 14"/>
</dbReference>
<proteinExistence type="predicted"/>
<dbReference type="InterPro" id="IPR035892">
    <property type="entry name" value="C2_domain_sf"/>
</dbReference>
<keyword evidence="2" id="KW-0812">Transmembrane</keyword>
<evidence type="ECO:0000256" key="6">
    <source>
        <dbReference type="SAM" id="MobiDB-lite"/>
    </source>
</evidence>
<feature type="compositionally biased region" description="Polar residues" evidence="6">
    <location>
        <begin position="89"/>
        <end position="105"/>
    </location>
</feature>
<dbReference type="PANTHER" id="PTHR12305">
    <property type="entry name" value="PHOSPHATASE WITH HOMOLOGY TO TENSIN"/>
    <property type="match status" value="1"/>
</dbReference>
<accession>A0ABM5EGI1</accession>
<evidence type="ECO:0000256" key="2">
    <source>
        <dbReference type="ARBA" id="ARBA00022692"/>
    </source>
</evidence>
<feature type="domain" description="Phosphatase tensin-type" evidence="8">
    <location>
        <begin position="459"/>
        <end position="635"/>
    </location>
</feature>
<keyword evidence="5" id="KW-0472">Membrane</keyword>
<dbReference type="PANTHER" id="PTHR12305:SF60">
    <property type="entry name" value="PHOSPHATIDYLINOSITOL 3,4,5-TRISPHOSPHATE 3-PHOSPHATASE TPTE2-RELATED"/>
    <property type="match status" value="1"/>
</dbReference>
<evidence type="ECO:0000313" key="11">
    <source>
        <dbReference type="RefSeq" id="XP_072832266.1"/>
    </source>
</evidence>
<dbReference type="InterPro" id="IPR057023">
    <property type="entry name" value="PTP-SAK"/>
</dbReference>
<organism evidence="10 12">
    <name type="scientific">Vicugna pacos</name>
    <name type="common">Alpaca</name>
    <name type="synonym">Lama pacos</name>
    <dbReference type="NCBI Taxonomy" id="30538"/>
    <lineage>
        <taxon>Eukaryota</taxon>
        <taxon>Metazoa</taxon>
        <taxon>Chordata</taxon>
        <taxon>Craniata</taxon>
        <taxon>Vertebrata</taxon>
        <taxon>Euteleostomi</taxon>
        <taxon>Mammalia</taxon>
        <taxon>Eutheria</taxon>
        <taxon>Laurasiatheria</taxon>
        <taxon>Artiodactyla</taxon>
        <taxon>Tylopoda</taxon>
        <taxon>Camelidae</taxon>
        <taxon>Vicugna</taxon>
    </lineage>
</organism>
<evidence type="ECO:0000313" key="10">
    <source>
        <dbReference type="Proteomes" id="UP001652581"/>
    </source>
</evidence>
<dbReference type="InterPro" id="IPR029023">
    <property type="entry name" value="Tensin_phosphatase"/>
</dbReference>
<dbReference type="InterPro" id="IPR016130">
    <property type="entry name" value="Tyr_Pase_AS"/>
</dbReference>
<dbReference type="CDD" id="cd14510">
    <property type="entry name" value="PTP_VSP_TPTE"/>
    <property type="match status" value="1"/>
</dbReference>
<dbReference type="SUPFAM" id="SSF52799">
    <property type="entry name" value="(Phosphotyrosine protein) phosphatases II"/>
    <property type="match status" value="1"/>
</dbReference>